<reference evidence="2 3" key="1">
    <citation type="journal article" date="2014" name="Virol Rep">
        <title>Genomic characterisation of Almpiwar virus, Harrison Dam virus and Walkabout Creek virus; three novel rhabdoviruses from northern Australia.</title>
        <authorList>
            <person name="McAllister J."/>
            <person name="Gauci P.J."/>
            <person name="Mitchell I.R."/>
            <person name="Boyle D.B."/>
            <person name="Bulach D.M."/>
            <person name="Weir R.P."/>
            <person name="Melville L.F."/>
            <person name="Davis S.S."/>
            <person name="Gubala A.J."/>
        </authorList>
    </citation>
    <scope>NUCLEOTIDE SEQUENCE [LARGE SCALE GENOMIC DNA]</scope>
    <source>
        <strain evidence="2">CS1056</strain>
    </source>
</reference>
<protein>
    <submittedName>
        <fullName evidence="2">Small hydrophobic protein</fullName>
    </submittedName>
</protein>
<evidence type="ECO:0000313" key="2">
    <source>
        <dbReference type="EMBL" id="AIW61112.1"/>
    </source>
</evidence>
<accession>A0A0A0V2A2</accession>
<keyword evidence="1" id="KW-1133">Transmembrane helix</keyword>
<organism evidence="2 3">
    <name type="scientific">Walkabout Creek virus</name>
    <dbReference type="NCBI Taxonomy" id="1569258"/>
    <lineage>
        <taxon>Viruses</taxon>
        <taxon>Riboviria</taxon>
        <taxon>Orthornavirae</taxon>
        <taxon>Negarnaviricota</taxon>
        <taxon>Haploviricotina</taxon>
        <taxon>Monjiviricetes</taxon>
        <taxon>Mononegavirales</taxon>
        <taxon>Rhabdoviridae</taxon>
        <taxon>Alpharhabdovirinae</taxon>
        <taxon>Sunrhavirus</taxon>
        <taxon>Sunrhavirus walkabout</taxon>
    </lineage>
</organism>
<dbReference type="EMBL" id="KJ432572">
    <property type="protein sequence ID" value="AIW61112.1"/>
    <property type="molecule type" value="Viral_cRNA"/>
</dbReference>
<keyword evidence="3" id="KW-1185">Reference proteome</keyword>
<sequence>MIVVIIIVLLALIISKRLSAFIAMYTLGYYNAFGSLINYLTFFGWYVGVNLPYKYLSQHWSELVAEYRNSQ</sequence>
<proteinExistence type="predicted"/>
<evidence type="ECO:0000256" key="1">
    <source>
        <dbReference type="SAM" id="Phobius"/>
    </source>
</evidence>
<dbReference type="Proteomes" id="UP000140123">
    <property type="component" value="Segment"/>
</dbReference>
<evidence type="ECO:0000313" key="3">
    <source>
        <dbReference type="Proteomes" id="UP000140123"/>
    </source>
</evidence>
<keyword evidence="1" id="KW-0812">Transmembrane</keyword>
<name>A0A0A0V2A2_9RHAB</name>
<gene>
    <name evidence="2" type="primary">M</name>
    <name evidence="2" type="synonym">SH</name>
</gene>
<keyword evidence="1" id="KW-0472">Membrane</keyword>
<feature type="transmembrane region" description="Helical" evidence="1">
    <location>
        <begin position="29"/>
        <end position="49"/>
    </location>
</feature>
<dbReference type="RefSeq" id="YP_009176983.1">
    <property type="nucleotide sequence ID" value="NC_028232.1"/>
</dbReference>